<accession>A0A366HPS5</accession>
<gene>
    <name evidence="2" type="ORF">DES53_103111</name>
</gene>
<keyword evidence="3" id="KW-1185">Reference proteome</keyword>
<sequence length="168" mass="18991">MNTLWKNSLANQSLLACALALLLSPTPARADQPVSDQEYSVNTIRHAPFPTVQFEDITFEALIDNFWQFTSKIDCGRRVNLSFVLDRSRLTEAQLQSRITIREKDMTLEELLYAVCKRLGVGYRMDEHAIFISSRDYVGLPEPPSKRVAAVPDGRVTAYVIIVGRDKS</sequence>
<dbReference type="AlphaFoldDB" id="A0A366HPS5"/>
<feature type="chain" id="PRO_5016952174" evidence="1">
    <location>
        <begin position="31"/>
        <end position="168"/>
    </location>
</feature>
<dbReference type="EMBL" id="QNRR01000003">
    <property type="protein sequence ID" value="RBP45114.1"/>
    <property type="molecule type" value="Genomic_DNA"/>
</dbReference>
<comment type="caution">
    <text evidence="2">The sequence shown here is derived from an EMBL/GenBank/DDBJ whole genome shotgun (WGS) entry which is preliminary data.</text>
</comment>
<feature type="signal peptide" evidence="1">
    <location>
        <begin position="1"/>
        <end position="30"/>
    </location>
</feature>
<keyword evidence="1" id="KW-0732">Signal</keyword>
<evidence type="ECO:0000313" key="2">
    <source>
        <dbReference type="EMBL" id="RBP45114.1"/>
    </source>
</evidence>
<evidence type="ECO:0000313" key="3">
    <source>
        <dbReference type="Proteomes" id="UP000253426"/>
    </source>
</evidence>
<proteinExistence type="predicted"/>
<reference evidence="2 3" key="1">
    <citation type="submission" date="2018-06" db="EMBL/GenBank/DDBJ databases">
        <title>Genomic Encyclopedia of Type Strains, Phase IV (KMG-IV): sequencing the most valuable type-strain genomes for metagenomic binning, comparative biology and taxonomic classification.</title>
        <authorList>
            <person name="Goeker M."/>
        </authorList>
    </citation>
    <scope>NUCLEOTIDE SEQUENCE [LARGE SCALE GENOMIC DNA]</scope>
    <source>
        <strain evidence="2 3">DSM 25532</strain>
    </source>
</reference>
<dbReference type="Proteomes" id="UP000253426">
    <property type="component" value="Unassembled WGS sequence"/>
</dbReference>
<protein>
    <submittedName>
        <fullName evidence="2">Uncharacterized protein</fullName>
    </submittedName>
</protein>
<organism evidence="2 3">
    <name type="scientific">Roseimicrobium gellanilyticum</name>
    <dbReference type="NCBI Taxonomy" id="748857"/>
    <lineage>
        <taxon>Bacteria</taxon>
        <taxon>Pseudomonadati</taxon>
        <taxon>Verrucomicrobiota</taxon>
        <taxon>Verrucomicrobiia</taxon>
        <taxon>Verrucomicrobiales</taxon>
        <taxon>Verrucomicrobiaceae</taxon>
        <taxon>Roseimicrobium</taxon>
    </lineage>
</organism>
<name>A0A366HPS5_9BACT</name>
<evidence type="ECO:0000256" key="1">
    <source>
        <dbReference type="SAM" id="SignalP"/>
    </source>
</evidence>
<dbReference type="PROSITE" id="PS51257">
    <property type="entry name" value="PROKAR_LIPOPROTEIN"/>
    <property type="match status" value="1"/>
</dbReference>